<feature type="non-terminal residue" evidence="1">
    <location>
        <position position="55"/>
    </location>
</feature>
<evidence type="ECO:0000313" key="2">
    <source>
        <dbReference type="Proteomes" id="UP000748308"/>
    </source>
</evidence>
<dbReference type="EMBL" id="VGIY01000111">
    <property type="protein sequence ID" value="MBM3317353.1"/>
    <property type="molecule type" value="Genomic_DNA"/>
</dbReference>
<gene>
    <name evidence="1" type="ORF">FJY75_05830</name>
</gene>
<evidence type="ECO:0000313" key="1">
    <source>
        <dbReference type="EMBL" id="MBM3317353.1"/>
    </source>
</evidence>
<dbReference type="Proteomes" id="UP000748308">
    <property type="component" value="Unassembled WGS sequence"/>
</dbReference>
<name>A0A937XCE9_UNCEI</name>
<dbReference type="PROSITE" id="PS51318">
    <property type="entry name" value="TAT"/>
    <property type="match status" value="1"/>
</dbReference>
<dbReference type="AlphaFoldDB" id="A0A937XCE9"/>
<organism evidence="1 2">
    <name type="scientific">Eiseniibacteriota bacterium</name>
    <dbReference type="NCBI Taxonomy" id="2212470"/>
    <lineage>
        <taxon>Bacteria</taxon>
        <taxon>Candidatus Eiseniibacteriota</taxon>
    </lineage>
</organism>
<sequence>MPPRSSTAARSNRLAAVLRGAAQARAAALRGALLLGAAAGIGLGPAPAAFAQADL</sequence>
<accession>A0A937XCE9</accession>
<comment type="caution">
    <text evidence="1">The sequence shown here is derived from an EMBL/GenBank/DDBJ whole genome shotgun (WGS) entry which is preliminary data.</text>
</comment>
<proteinExistence type="predicted"/>
<protein>
    <submittedName>
        <fullName evidence="1">Uncharacterized protein</fullName>
    </submittedName>
</protein>
<dbReference type="InterPro" id="IPR006311">
    <property type="entry name" value="TAT_signal"/>
</dbReference>
<reference evidence="1" key="1">
    <citation type="submission" date="2019-03" db="EMBL/GenBank/DDBJ databases">
        <title>Lake Tanganyika Metagenome-Assembled Genomes (MAGs).</title>
        <authorList>
            <person name="Tran P."/>
        </authorList>
    </citation>
    <scope>NUCLEOTIDE SEQUENCE</scope>
    <source>
        <strain evidence="1">M_DeepCast_400m_m2_100</strain>
    </source>
</reference>